<protein>
    <recommendedName>
        <fullName evidence="4">Ig-like domain-containing protein</fullName>
    </recommendedName>
</protein>
<evidence type="ECO:0000256" key="3">
    <source>
        <dbReference type="SAM" id="Phobius"/>
    </source>
</evidence>
<organism evidence="5 6">
    <name type="scientific">Triplophysa rosa</name>
    <name type="common">Cave loach</name>
    <dbReference type="NCBI Taxonomy" id="992332"/>
    <lineage>
        <taxon>Eukaryota</taxon>
        <taxon>Metazoa</taxon>
        <taxon>Chordata</taxon>
        <taxon>Craniata</taxon>
        <taxon>Vertebrata</taxon>
        <taxon>Euteleostomi</taxon>
        <taxon>Actinopterygii</taxon>
        <taxon>Neopterygii</taxon>
        <taxon>Teleostei</taxon>
        <taxon>Ostariophysi</taxon>
        <taxon>Cypriniformes</taxon>
        <taxon>Nemacheilidae</taxon>
        <taxon>Triplophysa</taxon>
    </lineage>
</organism>
<keyword evidence="3" id="KW-0812">Transmembrane</keyword>
<feature type="compositionally biased region" description="Basic and acidic residues" evidence="2">
    <location>
        <begin position="209"/>
        <end position="220"/>
    </location>
</feature>
<name>A0A9W7W8I3_TRIRA</name>
<dbReference type="Gene3D" id="2.60.40.10">
    <property type="entry name" value="Immunoglobulins"/>
    <property type="match status" value="1"/>
</dbReference>
<dbReference type="InterPro" id="IPR013783">
    <property type="entry name" value="Ig-like_fold"/>
</dbReference>
<dbReference type="GO" id="GO:0030183">
    <property type="term" value="P:B cell differentiation"/>
    <property type="evidence" value="ECO:0007669"/>
    <property type="project" value="TreeGrafter"/>
</dbReference>
<feature type="region of interest" description="Disordered" evidence="2">
    <location>
        <begin position="209"/>
        <end position="229"/>
    </location>
</feature>
<dbReference type="GO" id="GO:0019815">
    <property type="term" value="C:B cell receptor complex"/>
    <property type="evidence" value="ECO:0007669"/>
    <property type="project" value="TreeGrafter"/>
</dbReference>
<evidence type="ECO:0000313" key="5">
    <source>
        <dbReference type="EMBL" id="KAI7789287.1"/>
    </source>
</evidence>
<dbReference type="PANTHER" id="PTHR14334:SF1">
    <property type="entry name" value="B-CELL ANTIGEN RECEPTOR COMPLEX-ASSOCIATED PROTEIN ALPHA CHAIN"/>
    <property type="match status" value="1"/>
</dbReference>
<proteinExistence type="predicted"/>
<reference evidence="5" key="1">
    <citation type="submission" date="2021-02" db="EMBL/GenBank/DDBJ databases">
        <title>Comparative genomics reveals that relaxation of natural selection precedes convergent phenotypic evolution of cavefish.</title>
        <authorList>
            <person name="Peng Z."/>
        </authorList>
    </citation>
    <scope>NUCLEOTIDE SEQUENCE</scope>
    <source>
        <tissue evidence="5">Muscle</tissue>
    </source>
</reference>
<comment type="caution">
    <text evidence="5">The sequence shown here is derived from an EMBL/GenBank/DDBJ whole genome shotgun (WGS) entry which is preliminary data.</text>
</comment>
<evidence type="ECO:0000313" key="6">
    <source>
        <dbReference type="Proteomes" id="UP001059041"/>
    </source>
</evidence>
<accession>A0A9W7W8I3</accession>
<dbReference type="PANTHER" id="PTHR14334">
    <property type="entry name" value="B-CELL ANTIGEN RECEPTOR COMPLEX-ASSOCIATED PROTEIN"/>
    <property type="match status" value="1"/>
</dbReference>
<dbReference type="EMBL" id="JAFHDT010000739">
    <property type="protein sequence ID" value="KAI7789287.1"/>
    <property type="molecule type" value="Genomic_DNA"/>
</dbReference>
<dbReference type="InterPro" id="IPR007110">
    <property type="entry name" value="Ig-like_dom"/>
</dbReference>
<dbReference type="AlphaFoldDB" id="A0A9W7W8I3"/>
<dbReference type="PROSITE" id="PS50835">
    <property type="entry name" value="IG_LIKE"/>
    <property type="match status" value="1"/>
</dbReference>
<gene>
    <name evidence="5" type="ORF">IRJ41_009607</name>
</gene>
<keyword evidence="6" id="KW-1185">Reference proteome</keyword>
<dbReference type="InterPro" id="IPR003599">
    <property type="entry name" value="Ig_sub"/>
</dbReference>
<keyword evidence="3" id="KW-1133">Transmembrane helix</keyword>
<evidence type="ECO:0000256" key="1">
    <source>
        <dbReference type="ARBA" id="ARBA00023319"/>
    </source>
</evidence>
<feature type="region of interest" description="Disordered" evidence="2">
    <location>
        <begin position="138"/>
        <end position="164"/>
    </location>
</feature>
<dbReference type="InterPro" id="IPR036179">
    <property type="entry name" value="Ig-like_dom_sf"/>
</dbReference>
<dbReference type="Proteomes" id="UP001059041">
    <property type="component" value="Unassembled WGS sequence"/>
</dbReference>
<keyword evidence="1" id="KW-0393">Immunoglobulin domain</keyword>
<dbReference type="GO" id="GO:0050853">
    <property type="term" value="P:B cell receptor signaling pathway"/>
    <property type="evidence" value="ECO:0007669"/>
    <property type="project" value="TreeGrafter"/>
</dbReference>
<keyword evidence="3" id="KW-0472">Membrane</keyword>
<dbReference type="SUPFAM" id="SSF48726">
    <property type="entry name" value="Immunoglobulin"/>
    <property type="match status" value="1"/>
</dbReference>
<dbReference type="InterPro" id="IPR013098">
    <property type="entry name" value="Ig_I-set"/>
</dbReference>
<dbReference type="CDD" id="cd00099">
    <property type="entry name" value="IgV"/>
    <property type="match status" value="1"/>
</dbReference>
<feature type="transmembrane region" description="Helical" evidence="3">
    <location>
        <begin position="170"/>
        <end position="192"/>
    </location>
</feature>
<feature type="domain" description="Ig-like" evidence="4">
    <location>
        <begin position="33"/>
        <end position="134"/>
    </location>
</feature>
<sequence length="254" mass="28674">MIFLTHLDYGAFSESATNHHVCYCVFSATGLDEKISVIQSPDNIAVNEGESANITCCWTTMTKEIFNVKVGWFKNETRVSAENRLYQKSPSQNCSTLHITHITPNDAGEYMCKVTQDIPILREYNGSKTHLIITTEQQRTNATTTKGNDRCTVQPNPTNKATSPKTAPHLILYLSLAAVVGLLTICLVFTVCRTRNYCKNTERVVIRQTPHNEGEEHENHEEEELSSGSSRGSLQWYQVPVYWSYFDVQSAQDQ</sequence>
<dbReference type="Pfam" id="PF07679">
    <property type="entry name" value="I-set"/>
    <property type="match status" value="1"/>
</dbReference>
<evidence type="ECO:0000259" key="4">
    <source>
        <dbReference type="PROSITE" id="PS50835"/>
    </source>
</evidence>
<evidence type="ECO:0000256" key="2">
    <source>
        <dbReference type="SAM" id="MobiDB-lite"/>
    </source>
</evidence>
<dbReference type="GO" id="GO:0009897">
    <property type="term" value="C:external side of plasma membrane"/>
    <property type="evidence" value="ECO:0007669"/>
    <property type="project" value="TreeGrafter"/>
</dbReference>
<feature type="compositionally biased region" description="Polar residues" evidence="2">
    <location>
        <begin position="151"/>
        <end position="164"/>
    </location>
</feature>
<dbReference type="SMART" id="SM00409">
    <property type="entry name" value="IG"/>
    <property type="match status" value="1"/>
</dbReference>